<dbReference type="PANTHER" id="PTHR45877:SF2">
    <property type="entry name" value="E3 UBIQUITIN-PROTEIN LIGASE SINA-RELATED"/>
    <property type="match status" value="1"/>
</dbReference>
<sequence>MDSKNGKTIKLCPLCKQDMPQEFPCANCKSDHRSCLKCLQLFCSVPCRQCSDDISIVKDSTPCKYTSVGCTYLLSTDKRDHELECKYRQYICLGKFMGTFKCEWLGKQEDLCKHFEQDHESHIGIMRYKYTGVLNLHTKCDIQLFDAHNRKFIFIYERKSPLPCNSFIYIAFLGTMKEANRFCYELEFFKPGEEVISLKYRLICVPDFIKPVNVALKHQCVFLCSNSLKHFIVGDNLHFRFWIKQVRDVLDAKTNKK</sequence>
<dbReference type="FunFam" id="3.30.40.10:FF:000041">
    <property type="entry name" value="E3 ubiquitin-protein ligase SINAT3"/>
    <property type="match status" value="1"/>
</dbReference>
<keyword evidence="5" id="KW-0808">Transferase</keyword>
<evidence type="ECO:0000256" key="7">
    <source>
        <dbReference type="ARBA" id="ARBA00022771"/>
    </source>
</evidence>
<evidence type="ECO:0000256" key="9">
    <source>
        <dbReference type="ARBA" id="ARBA00022833"/>
    </source>
</evidence>
<dbReference type="AlphaFoldDB" id="A0A6M2DS41"/>
<evidence type="ECO:0000259" key="11">
    <source>
        <dbReference type="PROSITE" id="PS51081"/>
    </source>
</evidence>
<dbReference type="Pfam" id="PF21361">
    <property type="entry name" value="Sina_ZnF"/>
    <property type="match status" value="1"/>
</dbReference>
<protein>
    <recommendedName>
        <fullName evidence="4">RING-type E3 ubiquitin transferase</fullName>
        <ecNumber evidence="4">2.3.2.27</ecNumber>
    </recommendedName>
</protein>
<evidence type="ECO:0000256" key="4">
    <source>
        <dbReference type="ARBA" id="ARBA00012483"/>
    </source>
</evidence>
<reference evidence="12" key="1">
    <citation type="submission" date="2020-03" db="EMBL/GenBank/DDBJ databases">
        <title>Transcriptomic Profiling of the Digestive Tract of the Rat Flea, Xenopsylla cheopis, Following Blood Feeding and Infection with Yersinia pestis.</title>
        <authorList>
            <person name="Bland D.M."/>
            <person name="Martens C.A."/>
            <person name="Virtaneva K."/>
            <person name="Kanakabandi K."/>
            <person name="Long D."/>
            <person name="Rosenke R."/>
            <person name="Saturday G.A."/>
            <person name="Hoyt F.H."/>
            <person name="Bruno D.P."/>
            <person name="Ribeiro J.M.C."/>
            <person name="Hinnebusch J."/>
        </authorList>
    </citation>
    <scope>NUCLEOTIDE SEQUENCE</scope>
</reference>
<evidence type="ECO:0000256" key="10">
    <source>
        <dbReference type="PROSITE-ProRule" id="PRU00455"/>
    </source>
</evidence>
<evidence type="ECO:0000256" key="1">
    <source>
        <dbReference type="ARBA" id="ARBA00000900"/>
    </source>
</evidence>
<evidence type="ECO:0000313" key="12">
    <source>
        <dbReference type="EMBL" id="NOV49056.1"/>
    </source>
</evidence>
<accession>A0A6M2DS41</accession>
<evidence type="ECO:0000256" key="3">
    <source>
        <dbReference type="ARBA" id="ARBA00009119"/>
    </source>
</evidence>
<evidence type="ECO:0000256" key="6">
    <source>
        <dbReference type="ARBA" id="ARBA00022723"/>
    </source>
</evidence>
<evidence type="ECO:0000256" key="8">
    <source>
        <dbReference type="ARBA" id="ARBA00022786"/>
    </source>
</evidence>
<keyword evidence="8" id="KW-0833">Ubl conjugation pathway</keyword>
<dbReference type="GO" id="GO:0061630">
    <property type="term" value="F:ubiquitin protein ligase activity"/>
    <property type="evidence" value="ECO:0007669"/>
    <property type="project" value="UniProtKB-EC"/>
</dbReference>
<dbReference type="UniPathway" id="UPA00143"/>
<keyword evidence="9" id="KW-0862">Zinc</keyword>
<dbReference type="PANTHER" id="PTHR45877">
    <property type="entry name" value="E3 UBIQUITIN-PROTEIN LIGASE SIAH2"/>
    <property type="match status" value="1"/>
</dbReference>
<feature type="domain" description="SIAH-type" evidence="11">
    <location>
        <begin position="58"/>
        <end position="120"/>
    </location>
</feature>
<evidence type="ECO:0000256" key="5">
    <source>
        <dbReference type="ARBA" id="ARBA00022679"/>
    </source>
</evidence>
<keyword evidence="6" id="KW-0479">Metal-binding</keyword>
<dbReference type="InterPro" id="IPR004162">
    <property type="entry name" value="SINA-like_animal"/>
</dbReference>
<dbReference type="GO" id="GO:0005737">
    <property type="term" value="C:cytoplasm"/>
    <property type="evidence" value="ECO:0007669"/>
    <property type="project" value="TreeGrafter"/>
</dbReference>
<dbReference type="GO" id="GO:0031624">
    <property type="term" value="F:ubiquitin conjugating enzyme binding"/>
    <property type="evidence" value="ECO:0007669"/>
    <property type="project" value="TreeGrafter"/>
</dbReference>
<dbReference type="GO" id="GO:0043161">
    <property type="term" value="P:proteasome-mediated ubiquitin-dependent protein catabolic process"/>
    <property type="evidence" value="ECO:0007669"/>
    <property type="project" value="TreeGrafter"/>
</dbReference>
<dbReference type="EMBL" id="GIIL01005330">
    <property type="protein sequence ID" value="NOV49056.1"/>
    <property type="molecule type" value="Transcribed_RNA"/>
</dbReference>
<dbReference type="Gene3D" id="3.30.40.10">
    <property type="entry name" value="Zinc/RING finger domain, C3HC4 (zinc finger)"/>
    <property type="match status" value="1"/>
</dbReference>
<dbReference type="InterPro" id="IPR013083">
    <property type="entry name" value="Znf_RING/FYVE/PHD"/>
</dbReference>
<keyword evidence="7 10" id="KW-0863">Zinc-finger</keyword>
<dbReference type="EC" id="2.3.2.27" evidence="4"/>
<dbReference type="InterPro" id="IPR013010">
    <property type="entry name" value="Znf_SIAH"/>
</dbReference>
<dbReference type="Gene3D" id="2.60.210.10">
    <property type="entry name" value="Apoptosis, Tumor Necrosis Factor Receptor Associated Protein 2, Chain A"/>
    <property type="match status" value="1"/>
</dbReference>
<dbReference type="GO" id="GO:0016567">
    <property type="term" value="P:protein ubiquitination"/>
    <property type="evidence" value="ECO:0007669"/>
    <property type="project" value="UniProtKB-UniPathway"/>
</dbReference>
<proteinExistence type="inferred from homology"/>
<dbReference type="PROSITE" id="PS51081">
    <property type="entry name" value="ZF_SIAH"/>
    <property type="match status" value="1"/>
</dbReference>
<comment type="catalytic activity">
    <reaction evidence="1">
        <text>S-ubiquitinyl-[E2 ubiquitin-conjugating enzyme]-L-cysteine + [acceptor protein]-L-lysine = [E2 ubiquitin-conjugating enzyme]-L-cysteine + N(6)-ubiquitinyl-[acceptor protein]-L-lysine.</text>
        <dbReference type="EC" id="2.3.2.27"/>
    </reaction>
</comment>
<comment type="similarity">
    <text evidence="3">Belongs to the SINA (Seven in absentia) family.</text>
</comment>
<dbReference type="GO" id="GO:0008270">
    <property type="term" value="F:zinc ion binding"/>
    <property type="evidence" value="ECO:0007669"/>
    <property type="project" value="UniProtKB-KW"/>
</dbReference>
<organism evidence="12">
    <name type="scientific">Xenopsylla cheopis</name>
    <name type="common">Oriental rat flea</name>
    <name type="synonym">Pulex cheopis</name>
    <dbReference type="NCBI Taxonomy" id="163159"/>
    <lineage>
        <taxon>Eukaryota</taxon>
        <taxon>Metazoa</taxon>
        <taxon>Ecdysozoa</taxon>
        <taxon>Arthropoda</taxon>
        <taxon>Hexapoda</taxon>
        <taxon>Insecta</taxon>
        <taxon>Pterygota</taxon>
        <taxon>Neoptera</taxon>
        <taxon>Endopterygota</taxon>
        <taxon>Siphonaptera</taxon>
        <taxon>Pulicidae</taxon>
        <taxon>Xenopsyllinae</taxon>
        <taxon>Xenopsylla</taxon>
    </lineage>
</organism>
<dbReference type="SUPFAM" id="SSF49599">
    <property type="entry name" value="TRAF domain-like"/>
    <property type="match status" value="1"/>
</dbReference>
<evidence type="ECO:0000256" key="2">
    <source>
        <dbReference type="ARBA" id="ARBA00004906"/>
    </source>
</evidence>
<name>A0A6M2DS41_XENCH</name>
<dbReference type="InterPro" id="IPR008974">
    <property type="entry name" value="TRAF-like"/>
</dbReference>
<comment type="pathway">
    <text evidence="2">Protein modification; protein ubiquitination.</text>
</comment>